<accession>A0ACC1X2A0</accession>
<name>A0ACC1X2A0_MELAZ</name>
<organism evidence="1 2">
    <name type="scientific">Melia azedarach</name>
    <name type="common">Chinaberry tree</name>
    <dbReference type="NCBI Taxonomy" id="155640"/>
    <lineage>
        <taxon>Eukaryota</taxon>
        <taxon>Viridiplantae</taxon>
        <taxon>Streptophyta</taxon>
        <taxon>Embryophyta</taxon>
        <taxon>Tracheophyta</taxon>
        <taxon>Spermatophyta</taxon>
        <taxon>Magnoliopsida</taxon>
        <taxon>eudicotyledons</taxon>
        <taxon>Gunneridae</taxon>
        <taxon>Pentapetalae</taxon>
        <taxon>rosids</taxon>
        <taxon>malvids</taxon>
        <taxon>Sapindales</taxon>
        <taxon>Meliaceae</taxon>
        <taxon>Melia</taxon>
    </lineage>
</organism>
<evidence type="ECO:0000313" key="2">
    <source>
        <dbReference type="Proteomes" id="UP001164539"/>
    </source>
</evidence>
<proteinExistence type="predicted"/>
<protein>
    <submittedName>
        <fullName evidence="1">Dirigent protein</fullName>
    </submittedName>
</protein>
<dbReference type="EMBL" id="CM051405">
    <property type="protein sequence ID" value="KAJ4705526.1"/>
    <property type="molecule type" value="Genomic_DNA"/>
</dbReference>
<reference evidence="1 2" key="1">
    <citation type="journal article" date="2023" name="Science">
        <title>Complex scaffold remodeling in plant triterpene biosynthesis.</title>
        <authorList>
            <person name="De La Pena R."/>
            <person name="Hodgson H."/>
            <person name="Liu J.C."/>
            <person name="Stephenson M.J."/>
            <person name="Martin A.C."/>
            <person name="Owen C."/>
            <person name="Harkess A."/>
            <person name="Leebens-Mack J."/>
            <person name="Jimenez L.E."/>
            <person name="Osbourn A."/>
            <person name="Sattely E.S."/>
        </authorList>
    </citation>
    <scope>NUCLEOTIDE SEQUENCE [LARGE SCALE GENOMIC DNA]</scope>
    <source>
        <strain evidence="2">cv. JPN11</strain>
        <tissue evidence="1">Leaf</tissue>
    </source>
</reference>
<sequence>MAKTLITLFLFLFFSSFAAAESYDFAKTISPSSHGLKKKTLTHLHFYFQDIITGKAPTAVQVAQAPGTENSTTAFSRVYVMDDPLTVGPDINSKRIGRAQGIFASADQNEVGLVMVYNFAFTEGKFNGSTLSILGRNPILSPVRETSVVGGSGVFRFARGYAQARNHSFDPKTWNAVVEYNVYVLHYD</sequence>
<keyword evidence="2" id="KW-1185">Reference proteome</keyword>
<gene>
    <name evidence="1" type="ORF">OWV82_022290</name>
</gene>
<comment type="caution">
    <text evidence="1">The sequence shown here is derived from an EMBL/GenBank/DDBJ whole genome shotgun (WGS) entry which is preliminary data.</text>
</comment>
<dbReference type="Proteomes" id="UP001164539">
    <property type="component" value="Chromosome 12"/>
</dbReference>
<evidence type="ECO:0000313" key="1">
    <source>
        <dbReference type="EMBL" id="KAJ4705526.1"/>
    </source>
</evidence>